<reference evidence="4 5" key="1">
    <citation type="journal article" date="2014" name="Front. Genet.">
        <title>Genome and metabolic network of "Candidatus Phaeomarinobacter ectocarpi" Ec32, a new candidate genus of Alphaproteobacteria frequently associated with brown algae.</title>
        <authorList>
            <person name="Dittami S.M."/>
            <person name="Barbeyron T."/>
            <person name="Boyen C."/>
            <person name="Cambefort J."/>
            <person name="Collet G."/>
            <person name="Delage L."/>
            <person name="Gobet A."/>
            <person name="Groisillier A."/>
            <person name="Leblanc C."/>
            <person name="Michel G."/>
            <person name="Scornet D."/>
            <person name="Siegel A."/>
            <person name="Tapia J.E."/>
            <person name="Tonon T."/>
        </authorList>
    </citation>
    <scope>NUCLEOTIDE SEQUENCE [LARGE SCALE GENOMIC DNA]</scope>
    <source>
        <strain evidence="4 5">Ec32</strain>
    </source>
</reference>
<dbReference type="PANTHER" id="PTHR11686">
    <property type="entry name" value="GAMMA GLUTAMYL TRANSPEPTIDASE"/>
    <property type="match status" value="1"/>
</dbReference>
<name>X5MAK1_9HYPH</name>
<evidence type="ECO:0000256" key="3">
    <source>
        <dbReference type="ARBA" id="ARBA00047417"/>
    </source>
</evidence>
<dbReference type="OrthoDB" id="9781342at2"/>
<dbReference type="RefSeq" id="WP_145973426.1">
    <property type="nucleotide sequence ID" value="NZ_HG966617.1"/>
</dbReference>
<dbReference type="Pfam" id="PF01019">
    <property type="entry name" value="G_glu_transpept"/>
    <property type="match status" value="1"/>
</dbReference>
<organism evidence="4 5">
    <name type="scientific">Candidatus Phaeomarinibacter ectocarpi</name>
    <dbReference type="NCBI Taxonomy" id="1458461"/>
    <lineage>
        <taxon>Bacteria</taxon>
        <taxon>Pseudomonadati</taxon>
        <taxon>Pseudomonadota</taxon>
        <taxon>Alphaproteobacteria</taxon>
        <taxon>Hyphomicrobiales</taxon>
        <taxon>Parvibaculaceae</taxon>
        <taxon>Candidatus Phaeomarinibacter</taxon>
    </lineage>
</organism>
<dbReference type="PANTHER" id="PTHR11686:SF9">
    <property type="entry name" value="RE13973P"/>
    <property type="match status" value="1"/>
</dbReference>
<dbReference type="GO" id="GO:0005886">
    <property type="term" value="C:plasma membrane"/>
    <property type="evidence" value="ECO:0007669"/>
    <property type="project" value="TreeGrafter"/>
</dbReference>
<dbReference type="InterPro" id="IPR043137">
    <property type="entry name" value="GGT_ssub_C"/>
</dbReference>
<comment type="catalytic activity">
    <reaction evidence="2">
        <text>glutathione + H2O = L-cysteinylglycine + L-glutamate</text>
        <dbReference type="Rhea" id="RHEA:28807"/>
        <dbReference type="ChEBI" id="CHEBI:15377"/>
        <dbReference type="ChEBI" id="CHEBI:29985"/>
        <dbReference type="ChEBI" id="CHEBI:57925"/>
        <dbReference type="ChEBI" id="CHEBI:61694"/>
        <dbReference type="EC" id="3.4.19.13"/>
    </reaction>
</comment>
<proteinExistence type="predicted"/>
<dbReference type="PRINTS" id="PR01210">
    <property type="entry name" value="GGTRANSPTASE"/>
</dbReference>
<comment type="catalytic activity">
    <reaction evidence="3">
        <text>an N-terminal (5-L-glutamyl)-[peptide] + an alpha-amino acid = 5-L-glutamyl amino acid + an N-terminal L-alpha-aminoacyl-[peptide]</text>
        <dbReference type="Rhea" id="RHEA:23904"/>
        <dbReference type="Rhea" id="RHEA-COMP:9780"/>
        <dbReference type="Rhea" id="RHEA-COMP:9795"/>
        <dbReference type="ChEBI" id="CHEBI:77644"/>
        <dbReference type="ChEBI" id="CHEBI:78597"/>
        <dbReference type="ChEBI" id="CHEBI:78599"/>
        <dbReference type="ChEBI" id="CHEBI:78608"/>
        <dbReference type="EC" id="2.3.2.2"/>
    </reaction>
</comment>
<gene>
    <name evidence="4" type="ORF">BN1012_Phect2700</name>
</gene>
<dbReference type="AlphaFoldDB" id="X5MAK1"/>
<dbReference type="GO" id="GO:0036374">
    <property type="term" value="F:glutathione hydrolase activity"/>
    <property type="evidence" value="ECO:0007669"/>
    <property type="project" value="UniProtKB-EC"/>
</dbReference>
<dbReference type="InterPro" id="IPR000101">
    <property type="entry name" value="GGT_peptidase"/>
</dbReference>
<evidence type="ECO:0000313" key="5">
    <source>
        <dbReference type="Proteomes" id="UP000032160"/>
    </source>
</evidence>
<dbReference type="STRING" id="1458461.BN1012_Phect2700"/>
<dbReference type="InterPro" id="IPR029055">
    <property type="entry name" value="Ntn_hydrolases_N"/>
</dbReference>
<dbReference type="SUPFAM" id="SSF56235">
    <property type="entry name" value="N-terminal nucleophile aminohydrolases (Ntn hydrolases)"/>
    <property type="match status" value="1"/>
</dbReference>
<dbReference type="KEGG" id="pect:BN1012_Phect2700"/>
<dbReference type="GO" id="GO:0006751">
    <property type="term" value="P:glutathione catabolic process"/>
    <property type="evidence" value="ECO:0007669"/>
    <property type="project" value="InterPro"/>
</dbReference>
<keyword evidence="4" id="KW-0012">Acyltransferase</keyword>
<dbReference type="Proteomes" id="UP000032160">
    <property type="component" value="Chromosome I"/>
</dbReference>
<dbReference type="HOGENOM" id="CLU_044696_0_0_5"/>
<dbReference type="Gene3D" id="3.60.20.40">
    <property type="match status" value="1"/>
</dbReference>
<evidence type="ECO:0000256" key="1">
    <source>
        <dbReference type="ARBA" id="ARBA00001049"/>
    </source>
</evidence>
<protein>
    <submittedName>
        <fullName evidence="4">Gamma-glutamyltranspeptidase</fullName>
        <ecNumber evidence="4">2.3.2.2</ecNumber>
    </submittedName>
</protein>
<accession>X5MAK1</accession>
<keyword evidence="4" id="KW-0808">Transferase</keyword>
<comment type="catalytic activity">
    <reaction evidence="1">
        <text>an S-substituted glutathione + H2O = an S-substituted L-cysteinylglycine + L-glutamate</text>
        <dbReference type="Rhea" id="RHEA:59468"/>
        <dbReference type="ChEBI" id="CHEBI:15377"/>
        <dbReference type="ChEBI" id="CHEBI:29985"/>
        <dbReference type="ChEBI" id="CHEBI:90779"/>
        <dbReference type="ChEBI" id="CHEBI:143103"/>
        <dbReference type="EC" id="3.4.19.13"/>
    </reaction>
</comment>
<dbReference type="GO" id="GO:0103068">
    <property type="term" value="F:leukotriene C4 gamma-glutamyl transferase activity"/>
    <property type="evidence" value="ECO:0007669"/>
    <property type="project" value="UniProtKB-EC"/>
</dbReference>
<keyword evidence="5" id="KW-1185">Reference proteome</keyword>
<evidence type="ECO:0000256" key="2">
    <source>
        <dbReference type="ARBA" id="ARBA00001089"/>
    </source>
</evidence>
<sequence>MIPEIIRWHGRKKAVGAQFRRSAALLTKVIMAGSILAACSSGGEEGGLATAEFKGSAQNNTGLQLLDGPDNSVFVGAIASDEPRASLAARTVLENGGTAVDAITALYFNLAVTMPHEAGLGGGGICLVHDPEAREVTSYNFLPRRSRAGGPVAVPGNVRGFALMHAVHGTSPWSSLVAPAEVLAAKGHEVSRALANEIGPLAPAIRSLPQLAEVYLGPNGRGLQQGDVLVQKGLAAALGRARASGPSGIYSGEIATAFAQEATRLGSAITLEELRAYRPSTQPAQIFKIGDQTLSIPAADTGAGTYMASIWPAAQSLNGADLMRAAQSELARAGAETNLPGSFGSTGFVVATAGGDAAACAVTMNGPFGTGRMVPGTGIIPARAPDAPGFGLAGAFLAPALVTNDFNGTFFFAGSSAGGPQASASVLEAANALVSTSTTLEAVHRSSVSNAQSLLNVVACPGGAPREGASCVFGADPKGAGLGVLGFPPL</sequence>
<dbReference type="EMBL" id="HG966617">
    <property type="protein sequence ID" value="CDO60913.1"/>
    <property type="molecule type" value="Genomic_DNA"/>
</dbReference>
<dbReference type="EC" id="2.3.2.2" evidence="4"/>
<evidence type="ECO:0000313" key="4">
    <source>
        <dbReference type="EMBL" id="CDO60913.1"/>
    </source>
</evidence>